<name>A0ABT1C0T3_9HYPH</name>
<dbReference type="Proteomes" id="UP001205906">
    <property type="component" value="Unassembled WGS sequence"/>
</dbReference>
<proteinExistence type="predicted"/>
<sequence>MLRKFWNDRRGQFTVAAALAAMPLFGGLALAIDYADVTRERQAMLNALDAAGIATAREVLAGKSDEEAIEYAWNFFAANFPPAKEGETDFDVTLPNNATGGGTLKLTAEHQFRPYFLDTFLAMLAQVEGPNILKFNALTEIRLKNTLEVALALDNSGSMDFTGTGSGRKRIDLLKEAAKQLVDTIAAQGKLMTQVEEPVRFAVVPFAASVNVGAENRSKDWMDKTGYSPVQNENFDWSTMTVSGKTAEKVGSIWFARGKGWGTQEDKPLTRFTLFDMMQRVESTSTKMTCVPNGGTKGGCTNKTETIYNYAPLASWGGCVEARPSPYNVTDEPPSLSKGATLFVPMFAPDETDRTDSYSRPANNNWMADIVSTNTDLTRLRYMPKYFETGTAVKAAWGMNEGPNVSCSTKAITKLTDVTAASGLKTIKDAIDAMAPSGATNVTEGLAWGWRAISSREPFTEGRGDQERGNDKIVIVLTDGANTYYTPDTVTAQTYSGTNYKKGGNDLASRRSIYSAYGYAGQNYDTTNLPRILSGVGTSVSKTTFDNANYTKAMSSHFATLCENAKAGNVILMTVALDLDSTKTEEKAQIDTLSACASPSRARKNADGTPVKLFWNATGKTLSNDFKSIADELSNLRIVG</sequence>
<dbReference type="SUPFAM" id="SSF53300">
    <property type="entry name" value="vWA-like"/>
    <property type="match status" value="1"/>
</dbReference>
<evidence type="ECO:0000313" key="1">
    <source>
        <dbReference type="EMBL" id="MCO6048450.1"/>
    </source>
</evidence>
<reference evidence="1 2" key="1">
    <citation type="submission" date="2022-06" db="EMBL/GenBank/DDBJ databases">
        <title>Mesorhizobium sp. strain RP14 Genome sequencing and assembly.</title>
        <authorList>
            <person name="Kim I."/>
        </authorList>
    </citation>
    <scope>NUCLEOTIDE SEQUENCE [LARGE SCALE GENOMIC DNA]</scope>
    <source>
        <strain evidence="2">RP14(2022)</strain>
    </source>
</reference>
<dbReference type="InterPro" id="IPR036465">
    <property type="entry name" value="vWFA_dom_sf"/>
</dbReference>
<keyword evidence="2" id="KW-1185">Reference proteome</keyword>
<dbReference type="RefSeq" id="WP_252815264.1">
    <property type="nucleotide sequence ID" value="NZ_JAMXQS010000001.1"/>
</dbReference>
<organism evidence="1 2">
    <name type="scientific">Mesorhizobium liriopis</name>
    <dbReference type="NCBI Taxonomy" id="2953882"/>
    <lineage>
        <taxon>Bacteria</taxon>
        <taxon>Pseudomonadati</taxon>
        <taxon>Pseudomonadota</taxon>
        <taxon>Alphaproteobacteria</taxon>
        <taxon>Hyphomicrobiales</taxon>
        <taxon>Phyllobacteriaceae</taxon>
        <taxon>Mesorhizobium</taxon>
    </lineage>
</organism>
<protein>
    <submittedName>
        <fullName evidence="1">Pilus assembly protein TadG-related protein</fullName>
    </submittedName>
</protein>
<evidence type="ECO:0000313" key="2">
    <source>
        <dbReference type="Proteomes" id="UP001205906"/>
    </source>
</evidence>
<dbReference type="EMBL" id="JAMXQS010000001">
    <property type="protein sequence ID" value="MCO6048450.1"/>
    <property type="molecule type" value="Genomic_DNA"/>
</dbReference>
<accession>A0ABT1C0T3</accession>
<dbReference type="Gene3D" id="3.40.50.410">
    <property type="entry name" value="von Willebrand factor, type A domain"/>
    <property type="match status" value="2"/>
</dbReference>
<comment type="caution">
    <text evidence="1">The sequence shown here is derived from an EMBL/GenBank/DDBJ whole genome shotgun (WGS) entry which is preliminary data.</text>
</comment>
<gene>
    <name evidence="1" type="ORF">NGM99_01435</name>
</gene>